<sequence length="146" mass="16850">MKTLIALIVTTVMTFLSTALFANEKNAPVKFLKVETIIDHYIDASLNGNTELVDYLFSEDFYYSTPNNRSTETIKRRALIKHLKSLKGVKIDSQSEYQFVEKNEDCSIVRITTTFDTFQRHDYVTLCNSKDGWKISNVVVTYPVKY</sequence>
<dbReference type="InterPro" id="IPR039437">
    <property type="entry name" value="FrzH/put_lumazine-bd"/>
</dbReference>
<dbReference type="Pfam" id="PF12893">
    <property type="entry name" value="Lumazine_bd_2"/>
    <property type="match status" value="1"/>
</dbReference>
<evidence type="ECO:0000313" key="3">
    <source>
        <dbReference type="Proteomes" id="UP001500101"/>
    </source>
</evidence>
<keyword evidence="3" id="KW-1185">Reference proteome</keyword>
<dbReference type="Gene3D" id="3.10.450.50">
    <property type="match status" value="1"/>
</dbReference>
<feature type="chain" id="PRO_5045867709" description="Lumazine-binding protein" evidence="1">
    <location>
        <begin position="23"/>
        <end position="146"/>
    </location>
</feature>
<dbReference type="SUPFAM" id="SSF54427">
    <property type="entry name" value="NTF2-like"/>
    <property type="match status" value="1"/>
</dbReference>
<name>A0ABP7YPS8_9SPHI</name>
<dbReference type="RefSeq" id="WP_344674321.1">
    <property type="nucleotide sequence ID" value="NZ_BAAAZI010000007.1"/>
</dbReference>
<protein>
    <recommendedName>
        <fullName evidence="4">Lumazine-binding protein</fullName>
    </recommendedName>
</protein>
<proteinExistence type="predicted"/>
<gene>
    <name evidence="2" type="ORF">GCM10022216_17520</name>
</gene>
<dbReference type="Proteomes" id="UP001500101">
    <property type="component" value="Unassembled WGS sequence"/>
</dbReference>
<feature type="signal peptide" evidence="1">
    <location>
        <begin position="1"/>
        <end position="22"/>
    </location>
</feature>
<evidence type="ECO:0008006" key="4">
    <source>
        <dbReference type="Google" id="ProtNLM"/>
    </source>
</evidence>
<organism evidence="2 3">
    <name type="scientific">Sphingobacterium kyonggiense</name>
    <dbReference type="NCBI Taxonomy" id="714075"/>
    <lineage>
        <taxon>Bacteria</taxon>
        <taxon>Pseudomonadati</taxon>
        <taxon>Bacteroidota</taxon>
        <taxon>Sphingobacteriia</taxon>
        <taxon>Sphingobacteriales</taxon>
        <taxon>Sphingobacteriaceae</taxon>
        <taxon>Sphingobacterium</taxon>
    </lineage>
</organism>
<evidence type="ECO:0000313" key="2">
    <source>
        <dbReference type="EMBL" id="GAA4139436.1"/>
    </source>
</evidence>
<keyword evidence="1" id="KW-0732">Signal</keyword>
<comment type="caution">
    <text evidence="2">The sequence shown here is derived from an EMBL/GenBank/DDBJ whole genome shotgun (WGS) entry which is preliminary data.</text>
</comment>
<reference evidence="3" key="1">
    <citation type="journal article" date="2019" name="Int. J. Syst. Evol. Microbiol.">
        <title>The Global Catalogue of Microorganisms (GCM) 10K type strain sequencing project: providing services to taxonomists for standard genome sequencing and annotation.</title>
        <authorList>
            <consortium name="The Broad Institute Genomics Platform"/>
            <consortium name="The Broad Institute Genome Sequencing Center for Infectious Disease"/>
            <person name="Wu L."/>
            <person name="Ma J."/>
        </authorList>
    </citation>
    <scope>NUCLEOTIDE SEQUENCE [LARGE SCALE GENOMIC DNA]</scope>
    <source>
        <strain evidence="3">JCM 16704</strain>
    </source>
</reference>
<evidence type="ECO:0000256" key="1">
    <source>
        <dbReference type="SAM" id="SignalP"/>
    </source>
</evidence>
<dbReference type="EMBL" id="BAAAZI010000007">
    <property type="protein sequence ID" value="GAA4139436.1"/>
    <property type="molecule type" value="Genomic_DNA"/>
</dbReference>
<dbReference type="InterPro" id="IPR032710">
    <property type="entry name" value="NTF2-like_dom_sf"/>
</dbReference>
<accession>A0ABP7YPS8</accession>